<evidence type="ECO:0000313" key="2">
    <source>
        <dbReference type="Proteomes" id="UP000831701"/>
    </source>
</evidence>
<protein>
    <submittedName>
        <fullName evidence="1">Uncharacterized protein</fullName>
    </submittedName>
</protein>
<reference evidence="1" key="1">
    <citation type="submission" date="2022-04" db="EMBL/GenBank/DDBJ databases">
        <title>Jade perch genome.</title>
        <authorList>
            <person name="Chao B."/>
        </authorList>
    </citation>
    <scope>NUCLEOTIDE SEQUENCE</scope>
    <source>
        <strain evidence="1">CB-2022</strain>
    </source>
</reference>
<accession>A0ACB8WAF8</accession>
<evidence type="ECO:0000313" key="1">
    <source>
        <dbReference type="EMBL" id="KAI3364701.1"/>
    </source>
</evidence>
<proteinExistence type="predicted"/>
<comment type="caution">
    <text evidence="1">The sequence shown here is derived from an EMBL/GenBank/DDBJ whole genome shotgun (WGS) entry which is preliminary data.</text>
</comment>
<dbReference type="Proteomes" id="UP000831701">
    <property type="component" value="Chromosome 13"/>
</dbReference>
<organism evidence="1 2">
    <name type="scientific">Scortum barcoo</name>
    <name type="common">barcoo grunter</name>
    <dbReference type="NCBI Taxonomy" id="214431"/>
    <lineage>
        <taxon>Eukaryota</taxon>
        <taxon>Metazoa</taxon>
        <taxon>Chordata</taxon>
        <taxon>Craniata</taxon>
        <taxon>Vertebrata</taxon>
        <taxon>Euteleostomi</taxon>
        <taxon>Actinopterygii</taxon>
        <taxon>Neopterygii</taxon>
        <taxon>Teleostei</taxon>
        <taxon>Neoteleostei</taxon>
        <taxon>Acanthomorphata</taxon>
        <taxon>Eupercaria</taxon>
        <taxon>Centrarchiformes</taxon>
        <taxon>Terapontoidei</taxon>
        <taxon>Terapontidae</taxon>
        <taxon>Scortum</taxon>
    </lineage>
</organism>
<name>A0ACB8WAF8_9TELE</name>
<dbReference type="EMBL" id="CM041543">
    <property type="protein sequence ID" value="KAI3364701.1"/>
    <property type="molecule type" value="Genomic_DNA"/>
</dbReference>
<gene>
    <name evidence="1" type="ORF">L3Q82_011487</name>
</gene>
<sequence>MSLHPELQHEEEEDDKMAAELFSTSLPHSTEVEVKKSFIQPSEPEPPAGNHNDSGDYIQVNDNEGEDRDGWQETQPTLRERSAQTPSFIDYQSNITGNALMFNNEQMADVHFIVGPPGESQRVPAHKYVLAVGSSVFGAMFYGDLAEGQSEIQIPDVEPAAFLILLKYMYSDEIELEADTVLATLYAAKKYIVPALAKACVTFLETSLEAKNACVLLSQSRLFEEPELTQRCWEVIDAQAELALRSEGFCEIDLPTLEIILQRESLNIHEVLIFQAVLNWAAAECRRQGLAVTPRNQRLVLGKALYLVRIPSMTLQEFADGAAQSDVLTLKETHDIFLWFTATNKPRLEFPVVKRAGLAPQRCHRFQSSAYRSNQWRYRGRCDSIQFAVDRRIFMAGLGLYGSSGGKAEYSVKIELKRQGTVLAQNFTKFLSDGSSSTFPVWFEHPVQVEQDTFYTVSAVLDGNELSYFGQEGMTEVQSGKVTFQFQCSSDNDDEGDNEDEGDDDDDKGDNDNQGDDEGCNDDGGDNADEGDDDDEGDNENESDNEDDDDDDDDDEGENEDEGDNAEDEVDNDDDNEDDEGDDDDEGDNEDDDEGDNEDEGDDDNEDDNENEDDDEGDDDDEEGDNEDEDDDDDDEDDNENEDDDDDEGDDDDEEGDNEDEGDTDDDGDNDDEEVTWGDLLRASSCNHSISLSFECLLCYYDNQSECRDRYLWIHVASGQTPRFEAVEFGSEQHSQSYVIFLMYEHIFSLLSAAASTRGTECSECLTHHCCAVHPSASTARESYMVYENEILHDRQVIADGPNFISRESQFNKNKMFMVSESNQIDLQFSVSLICPQTSNGHQQKLVQSVPETGNGGGKENASTPRNVLQPTRAAHIRPVLGLLGRFPNQNLQDPTSRFHSRGTYLSITPQNIPNTPVTIRKYQPNNPNCNQNLNPTAGGAGFYGSYNDPNGSDGSRSNLKIHTRSDCNSQYGASVHQGIIRGGQRVLSPHGSAAAQPEDHRSFEESYYYYGYLVVSLSQAEVCPGRVGCLWSRPAETHRSDPLRGSAAAHCRRCCLQTTPPNPGLALLLQRGQCLRLESGLRLSVGCPVLNELLRGGLPVGGVSELAGESGAGKTQLALQLCLSVQYPAQHGGLNSGAVYICTEDTFPIQRLQQLIRDQSCLRADVPPSLIGRLRFSDRVYIEHAADLDSLQVCLSRRVPLLLARGLVRLLVVDSVAALFRSEFQAADWLERTKQLLTFSSTLHHLSREFSTPVLCINQVTDVFSPDNTLGPLSSSVSPALGLAWANQVMVRLMMWRLQGTVARGNQHSALRRLEVVFAPHLARDGRDVAVWREGRPLRTLTAEGAVTMTPSLPLSLVGLVLLSLASSLDPSLEDLTNRNADFAARLYRAISSRTDDNVFLSALTLSTGLSALLNTTGGLTQDQLLRGLSLTGLDPQTLPDLFQNLSAAVLQGGALNLRQGVAVLPALGFPVSSLYLNLVQTKFGGSTQNLAYTAPQEATDTINHWAQDRTGDQVQELVTNLDPQTQLLLATVASYQIRFSPPFNSTLTQDERFYVDRYHVVMVPMMFRAGKYFLAYDRSLKVGVLKLPMADRAAMLVLLPDEGVDVIDVEEALTAEKIQAWIRQLKNTKLEVQLPRFLLERSYSLRDVLQTLDITQVFQDDAVINMGEAKGPKLTQVYHKSVMSVDESTDDITTGGGVSMFSTLPPRLTINRPFIFIIYHQTTGSVLFMGRVIDPTKK</sequence>
<keyword evidence="2" id="KW-1185">Reference proteome</keyword>